<evidence type="ECO:0000256" key="3">
    <source>
        <dbReference type="ARBA" id="ARBA00022692"/>
    </source>
</evidence>
<dbReference type="PANTHER" id="PTHR30485">
    <property type="entry name" value="NI/FE-HYDROGENASE 1 B-TYPE CYTOCHROME SUBUNIT"/>
    <property type="match status" value="1"/>
</dbReference>
<dbReference type="InterPro" id="IPR016174">
    <property type="entry name" value="Di-haem_cyt_TM"/>
</dbReference>
<keyword evidence="5 6" id="KW-0472">Membrane</keyword>
<gene>
    <name evidence="8" type="ORF">D3870_21700</name>
</gene>
<dbReference type="Pfam" id="PF01292">
    <property type="entry name" value="Ni_hydr_CYTB"/>
    <property type="match status" value="1"/>
</dbReference>
<dbReference type="InterPro" id="IPR011577">
    <property type="entry name" value="Cyt_b561_bac/Ni-Hgenase"/>
</dbReference>
<evidence type="ECO:0000256" key="4">
    <source>
        <dbReference type="ARBA" id="ARBA00022989"/>
    </source>
</evidence>
<feature type="transmembrane region" description="Helical" evidence="6">
    <location>
        <begin position="21"/>
        <end position="41"/>
    </location>
</feature>
<dbReference type="GO" id="GO:0022904">
    <property type="term" value="P:respiratory electron transport chain"/>
    <property type="evidence" value="ECO:0007669"/>
    <property type="project" value="InterPro"/>
</dbReference>
<keyword evidence="9" id="KW-1185">Reference proteome</keyword>
<keyword evidence="2" id="KW-1003">Cell membrane</keyword>
<dbReference type="Proteomes" id="UP000285190">
    <property type="component" value="Unassembled WGS sequence"/>
</dbReference>
<dbReference type="InterPro" id="IPR051542">
    <property type="entry name" value="Hydrogenase_cytochrome"/>
</dbReference>
<evidence type="ECO:0000256" key="2">
    <source>
        <dbReference type="ARBA" id="ARBA00022475"/>
    </source>
</evidence>
<evidence type="ECO:0000256" key="1">
    <source>
        <dbReference type="ARBA" id="ARBA00004651"/>
    </source>
</evidence>
<evidence type="ECO:0000313" key="9">
    <source>
        <dbReference type="Proteomes" id="UP000285190"/>
    </source>
</evidence>
<dbReference type="PANTHER" id="PTHR30485:SF1">
    <property type="entry name" value="CYTOCHROME YDHU-RELATED"/>
    <property type="match status" value="1"/>
</dbReference>
<dbReference type="GO" id="GO:0020037">
    <property type="term" value="F:heme binding"/>
    <property type="evidence" value="ECO:0007669"/>
    <property type="project" value="TreeGrafter"/>
</dbReference>
<evidence type="ECO:0000256" key="5">
    <source>
        <dbReference type="ARBA" id="ARBA00023136"/>
    </source>
</evidence>
<comment type="caution">
    <text evidence="8">The sequence shown here is derived from an EMBL/GenBank/DDBJ whole genome shotgun (WGS) entry which is preliminary data.</text>
</comment>
<dbReference type="GO" id="GO:0005886">
    <property type="term" value="C:plasma membrane"/>
    <property type="evidence" value="ECO:0007669"/>
    <property type="project" value="UniProtKB-SubCell"/>
</dbReference>
<proteinExistence type="predicted"/>
<feature type="transmembrane region" description="Helical" evidence="6">
    <location>
        <begin position="189"/>
        <end position="209"/>
    </location>
</feature>
<feature type="transmembrane region" description="Helical" evidence="6">
    <location>
        <begin position="123"/>
        <end position="144"/>
    </location>
</feature>
<keyword evidence="4 6" id="KW-1133">Transmembrane helix</keyword>
<evidence type="ECO:0000256" key="6">
    <source>
        <dbReference type="SAM" id="Phobius"/>
    </source>
</evidence>
<protein>
    <recommendedName>
        <fullName evidence="7">Cytochrome b561 bacterial/Ni-hydrogenase domain-containing protein</fullName>
    </recommendedName>
</protein>
<feature type="transmembrane region" description="Helical" evidence="6">
    <location>
        <begin position="236"/>
        <end position="258"/>
    </location>
</feature>
<reference evidence="8 9" key="1">
    <citation type="submission" date="2018-09" db="EMBL/GenBank/DDBJ databases">
        <authorList>
            <person name="Zhu H."/>
        </authorList>
    </citation>
    <scope>NUCLEOTIDE SEQUENCE [LARGE SCALE GENOMIC DNA]</scope>
    <source>
        <strain evidence="8 9">K2R10-39</strain>
    </source>
</reference>
<dbReference type="EMBL" id="QYUN01000003">
    <property type="protein sequence ID" value="RJF96971.1"/>
    <property type="molecule type" value="Genomic_DNA"/>
</dbReference>
<evidence type="ECO:0000259" key="7">
    <source>
        <dbReference type="Pfam" id="PF01292"/>
    </source>
</evidence>
<feature type="domain" description="Cytochrome b561 bacterial/Ni-hydrogenase" evidence="7">
    <location>
        <begin position="14"/>
        <end position="267"/>
    </location>
</feature>
<organism evidence="8 9">
    <name type="scientific">Noviherbaspirillum cavernae</name>
    <dbReference type="NCBI Taxonomy" id="2320862"/>
    <lineage>
        <taxon>Bacteria</taxon>
        <taxon>Pseudomonadati</taxon>
        <taxon>Pseudomonadota</taxon>
        <taxon>Betaproteobacteria</taxon>
        <taxon>Burkholderiales</taxon>
        <taxon>Oxalobacteraceae</taxon>
        <taxon>Noviherbaspirillum</taxon>
    </lineage>
</organism>
<name>A0A418WWQ5_9BURK</name>
<keyword evidence="3 6" id="KW-0812">Transmembrane</keyword>
<dbReference type="GO" id="GO:0009055">
    <property type="term" value="F:electron transfer activity"/>
    <property type="evidence" value="ECO:0007669"/>
    <property type="project" value="InterPro"/>
</dbReference>
<sequence length="281" mass="31901">MSASVPDDPSLYRRHSLPVRIMHWINVIAVIALLMSGLQIFNAHPALYWGKSSYTGQPPVLEMYARPSQDGELSGITTILGHEFFTTGILGASKAPNGKVVERGFPAWATLPDVQWLARGRHWHLFFAWVFVLNGVAYVLYSVFSRHLLRDLTPDARDWRSIGKSIKEHVLFRHPVGEAEKHYNVLQKLAYLIIIFGVLPLIIVTGWSMSPRLNALFPGWVDVFGGRQSGRTIHFLAAWILVAFVLIHVFEVVVSGFWNHLRSMFTGIYRLRTAEARDEKE</sequence>
<comment type="subcellular location">
    <subcellularLocation>
        <location evidence="1">Cell membrane</location>
        <topology evidence="1">Multi-pass membrane protein</topology>
    </subcellularLocation>
</comment>
<dbReference type="Gene3D" id="1.20.950.20">
    <property type="entry name" value="Transmembrane di-heme cytochromes, Chain C"/>
    <property type="match status" value="1"/>
</dbReference>
<dbReference type="AlphaFoldDB" id="A0A418WWQ5"/>
<dbReference type="SUPFAM" id="SSF81342">
    <property type="entry name" value="Transmembrane di-heme cytochromes"/>
    <property type="match status" value="1"/>
</dbReference>
<accession>A0A418WWQ5</accession>
<dbReference type="OrthoDB" id="197262at2"/>
<evidence type="ECO:0000313" key="8">
    <source>
        <dbReference type="EMBL" id="RJF96971.1"/>
    </source>
</evidence>
<dbReference type="RefSeq" id="WP_119743108.1">
    <property type="nucleotide sequence ID" value="NZ_QYUN01000003.1"/>
</dbReference>